<sequence length="177" mass="19777">MRVICLLLFDQEQDDYREVTGEEGVASMLGSYVVRNSRVHAQKPELIDKMGYVVKLVWINKRIQEAYCVVLYLAKIGDQADGITFDLRPSYAINIAFRCKRSSFILSGTLFCITPTRVWDRLYVDSAKAEEYWTIGTQLPCSNVQLPHRVAPEPVKGSDNPGSGVQPHPPGGDMAAP</sequence>
<accession>A0A0Q3GTP7</accession>
<gene>
    <name evidence="2" type="ORF">BRADI_1g15065v3</name>
</gene>
<dbReference type="GO" id="GO:0004518">
    <property type="term" value="F:nuclease activity"/>
    <property type="evidence" value="ECO:0007669"/>
    <property type="project" value="InterPro"/>
</dbReference>
<protein>
    <submittedName>
        <fullName evidence="2 3">Uncharacterized protein</fullName>
    </submittedName>
</protein>
<reference evidence="2 3" key="1">
    <citation type="journal article" date="2010" name="Nature">
        <title>Genome sequencing and analysis of the model grass Brachypodium distachyon.</title>
        <authorList>
            <consortium name="International Brachypodium Initiative"/>
        </authorList>
    </citation>
    <scope>NUCLEOTIDE SEQUENCE [LARGE SCALE GENOMIC DNA]</scope>
    <source>
        <strain evidence="2 3">Bd21</strain>
    </source>
</reference>
<evidence type="ECO:0000313" key="4">
    <source>
        <dbReference type="Proteomes" id="UP000008810"/>
    </source>
</evidence>
<dbReference type="STRING" id="15368.A0A0Q3GTP7"/>
<dbReference type="PANTHER" id="PTHR15160">
    <property type="entry name" value="VON HIPPEL-LINDAU PROTEIN"/>
    <property type="match status" value="1"/>
</dbReference>
<evidence type="ECO:0000313" key="2">
    <source>
        <dbReference type="EMBL" id="KQK14272.1"/>
    </source>
</evidence>
<dbReference type="InParanoid" id="A0A0Q3GTP7"/>
<keyword evidence="4" id="KW-1185">Reference proteome</keyword>
<dbReference type="Gramene" id="KQK14272">
    <property type="protein sequence ID" value="KQK14272"/>
    <property type="gene ID" value="BRADI_1g15065v3"/>
</dbReference>
<dbReference type="Proteomes" id="UP000008810">
    <property type="component" value="Chromosome 1"/>
</dbReference>
<organism evidence="2">
    <name type="scientific">Brachypodium distachyon</name>
    <name type="common">Purple false brome</name>
    <name type="synonym">Trachynia distachya</name>
    <dbReference type="NCBI Taxonomy" id="15368"/>
    <lineage>
        <taxon>Eukaryota</taxon>
        <taxon>Viridiplantae</taxon>
        <taxon>Streptophyta</taxon>
        <taxon>Embryophyta</taxon>
        <taxon>Tracheophyta</taxon>
        <taxon>Spermatophyta</taxon>
        <taxon>Magnoliopsida</taxon>
        <taxon>Liliopsida</taxon>
        <taxon>Poales</taxon>
        <taxon>Poaceae</taxon>
        <taxon>BOP clade</taxon>
        <taxon>Pooideae</taxon>
        <taxon>Stipodae</taxon>
        <taxon>Brachypodieae</taxon>
        <taxon>Brachypodium</taxon>
    </lineage>
</organism>
<evidence type="ECO:0000256" key="1">
    <source>
        <dbReference type="SAM" id="MobiDB-lite"/>
    </source>
</evidence>
<dbReference type="SUPFAM" id="SSF103256">
    <property type="entry name" value="Hypothetical protein TM0160"/>
    <property type="match status" value="1"/>
</dbReference>
<name>A0A0Q3GTP7_BRADI</name>
<dbReference type="AlphaFoldDB" id="A0A0Q3GTP7"/>
<proteinExistence type="predicted"/>
<dbReference type="OrthoDB" id="566255at2759"/>
<evidence type="ECO:0000313" key="3">
    <source>
        <dbReference type="EnsemblPlants" id="KQK14272"/>
    </source>
</evidence>
<reference evidence="2" key="2">
    <citation type="submission" date="2017-06" db="EMBL/GenBank/DDBJ databases">
        <title>WGS assembly of Brachypodium distachyon.</title>
        <authorList>
            <consortium name="The International Brachypodium Initiative"/>
            <person name="Lucas S."/>
            <person name="Harmon-Smith M."/>
            <person name="Lail K."/>
            <person name="Tice H."/>
            <person name="Grimwood J."/>
            <person name="Bruce D."/>
            <person name="Barry K."/>
            <person name="Shu S."/>
            <person name="Lindquist E."/>
            <person name="Wang M."/>
            <person name="Pitluck S."/>
            <person name="Vogel J.P."/>
            <person name="Garvin D.F."/>
            <person name="Mockler T.C."/>
            <person name="Schmutz J."/>
            <person name="Rokhsar D."/>
            <person name="Bevan M.W."/>
        </authorList>
    </citation>
    <scope>NUCLEOTIDE SEQUENCE</scope>
    <source>
        <strain evidence="2">Bd21</strain>
    </source>
</reference>
<reference evidence="3" key="3">
    <citation type="submission" date="2018-08" db="UniProtKB">
        <authorList>
            <consortium name="EnsemblPlants"/>
        </authorList>
    </citation>
    <scope>IDENTIFICATION</scope>
    <source>
        <strain evidence="3">cv. Bd21</strain>
    </source>
</reference>
<dbReference type="EnsemblPlants" id="KQK14272">
    <property type="protein sequence ID" value="KQK14272"/>
    <property type="gene ID" value="BRADI_1g15065v3"/>
</dbReference>
<dbReference type="InterPro" id="IPR036104">
    <property type="entry name" value="BFN_sf"/>
</dbReference>
<feature type="region of interest" description="Disordered" evidence="1">
    <location>
        <begin position="150"/>
        <end position="177"/>
    </location>
</feature>
<dbReference type="Gene3D" id="3.10.690.10">
    <property type="entry name" value="Bifunctional nuclease domain"/>
    <property type="match status" value="1"/>
</dbReference>
<dbReference type="PANTHER" id="PTHR15160:SF3">
    <property type="entry name" value="BIFUNCTIONAL NUCLEASE 1"/>
    <property type="match status" value="1"/>
</dbReference>
<dbReference type="EMBL" id="CM000880">
    <property type="protein sequence ID" value="KQK14272.1"/>
    <property type="molecule type" value="Genomic_DNA"/>
</dbReference>